<evidence type="ECO:0000256" key="1">
    <source>
        <dbReference type="SAM" id="Phobius"/>
    </source>
</evidence>
<name>A0A1P8EIH1_9GAMM</name>
<feature type="transmembrane region" description="Helical" evidence="1">
    <location>
        <begin position="65"/>
        <end position="85"/>
    </location>
</feature>
<sequence>MRSITKQLLIILISALPVAAMAHPGHASQAGFWTGFIHPFTGLDHLTMAIGFGVLLWTVAKQWKVLGIVGLSLSLVFGFVLGANGIIAEAIAEYGIVTSLIVLAVALWSKSYRVLPFVALLMASFHGAAHGVELAPQGHVIALISGMVLGMATLYTIGLVVGELINRHVPYGRKVLSALAMLVAIIGLA</sequence>
<proteinExistence type="predicted"/>
<dbReference type="STRING" id="487316.BEN76_08275"/>
<accession>A0A1P8EIH1</accession>
<dbReference type="EMBL" id="CP016896">
    <property type="protein sequence ID" value="APV36010.1"/>
    <property type="molecule type" value="Genomic_DNA"/>
</dbReference>
<dbReference type="Proteomes" id="UP000185674">
    <property type="component" value="Chromosome"/>
</dbReference>
<protein>
    <submittedName>
        <fullName evidence="3">Urease accessory protein</fullName>
    </submittedName>
</protein>
<feature type="signal peptide" evidence="2">
    <location>
        <begin position="1"/>
        <end position="22"/>
    </location>
</feature>
<feature type="transmembrane region" description="Helical" evidence="1">
    <location>
        <begin position="138"/>
        <end position="159"/>
    </location>
</feature>
<evidence type="ECO:0000313" key="3">
    <source>
        <dbReference type="EMBL" id="APV36010.1"/>
    </source>
</evidence>
<dbReference type="AlphaFoldDB" id="A0A1P8EIH1"/>
<dbReference type="eggNOG" id="COG2370">
    <property type="taxonomic scope" value="Bacteria"/>
</dbReference>
<feature type="transmembrane region" description="Helical" evidence="1">
    <location>
        <begin position="91"/>
        <end position="108"/>
    </location>
</feature>
<organism evidence="3 4">
    <name type="scientific">Acinetobacter soli</name>
    <dbReference type="NCBI Taxonomy" id="487316"/>
    <lineage>
        <taxon>Bacteria</taxon>
        <taxon>Pseudomonadati</taxon>
        <taxon>Pseudomonadota</taxon>
        <taxon>Gammaproteobacteria</taxon>
        <taxon>Moraxellales</taxon>
        <taxon>Moraxellaceae</taxon>
        <taxon>Acinetobacter</taxon>
    </lineage>
</organism>
<evidence type="ECO:0000313" key="4">
    <source>
        <dbReference type="Proteomes" id="UP000185674"/>
    </source>
</evidence>
<keyword evidence="1" id="KW-0472">Membrane</keyword>
<dbReference type="Pfam" id="PF04955">
    <property type="entry name" value="HupE_UreJ"/>
    <property type="match status" value="1"/>
</dbReference>
<dbReference type="InterPro" id="IPR007038">
    <property type="entry name" value="HupE_UreJ"/>
</dbReference>
<feature type="transmembrane region" description="Helical" evidence="1">
    <location>
        <begin position="115"/>
        <end position="132"/>
    </location>
</feature>
<feature type="transmembrane region" description="Helical" evidence="1">
    <location>
        <begin position="37"/>
        <end position="58"/>
    </location>
</feature>
<feature type="chain" id="PRO_5013043388" evidence="2">
    <location>
        <begin position="23"/>
        <end position="189"/>
    </location>
</feature>
<dbReference type="KEGG" id="asol:BEN76_08275"/>
<keyword evidence="1" id="KW-0812">Transmembrane</keyword>
<keyword evidence="1" id="KW-1133">Transmembrane helix</keyword>
<gene>
    <name evidence="3" type="ORF">BEN76_08275</name>
</gene>
<feature type="transmembrane region" description="Helical" evidence="1">
    <location>
        <begin position="171"/>
        <end position="188"/>
    </location>
</feature>
<keyword evidence="2" id="KW-0732">Signal</keyword>
<dbReference type="PIRSF" id="PIRSF016919">
    <property type="entry name" value="HupE_UreJ"/>
    <property type="match status" value="1"/>
</dbReference>
<reference evidence="3 4" key="1">
    <citation type="submission" date="2016-08" db="EMBL/GenBank/DDBJ databases">
        <title>Complete genome sequence of Acinetobacter baylyi strain GFJ2.</title>
        <authorList>
            <person name="Tabata M."/>
            <person name="Kuboki S."/>
            <person name="Gibu N."/>
            <person name="Kinouchi Y."/>
            <person name="Vangnai A."/>
            <person name="Kasai D."/>
            <person name="Fukuda M."/>
        </authorList>
    </citation>
    <scope>NUCLEOTIDE SEQUENCE [LARGE SCALE GENOMIC DNA]</scope>
    <source>
        <strain evidence="3 4">GFJ2</strain>
    </source>
</reference>
<dbReference type="RefSeq" id="WP_076032807.1">
    <property type="nucleotide sequence ID" value="NZ_BHGE01000011.1"/>
</dbReference>
<evidence type="ECO:0000256" key="2">
    <source>
        <dbReference type="SAM" id="SignalP"/>
    </source>
</evidence>